<dbReference type="InterPro" id="IPR015057">
    <property type="entry name" value="Rv2632c-like"/>
</dbReference>
<evidence type="ECO:0008006" key="3">
    <source>
        <dbReference type="Google" id="ProtNLM"/>
    </source>
</evidence>
<organism evidence="1 2">
    <name type="scientific">Streptomyces mashuensis</name>
    <dbReference type="NCBI Taxonomy" id="33904"/>
    <lineage>
        <taxon>Bacteria</taxon>
        <taxon>Bacillati</taxon>
        <taxon>Actinomycetota</taxon>
        <taxon>Actinomycetes</taxon>
        <taxon>Kitasatosporales</taxon>
        <taxon>Streptomycetaceae</taxon>
        <taxon>Streptomyces</taxon>
    </lineage>
</organism>
<name>A0A919B945_9ACTN</name>
<protein>
    <recommendedName>
        <fullName evidence="3">DUF1876 domain-containing protein</fullName>
    </recommendedName>
</protein>
<keyword evidence="2" id="KW-1185">Reference proteome</keyword>
<dbReference type="Proteomes" id="UP000638313">
    <property type="component" value="Unassembled WGS sequence"/>
</dbReference>
<sequence length="89" mass="9931">MEKIVDCGIQMQFREIDADTQADVKLRLHDGSELSAQGVAHRHPDDPRQQRVGEEVAAARALTGLADQLLEKAGHDMESTLHHEVHLTR</sequence>
<comment type="caution">
    <text evidence="1">The sequence shown here is derived from an EMBL/GenBank/DDBJ whole genome shotgun (WGS) entry which is preliminary data.</text>
</comment>
<evidence type="ECO:0000313" key="1">
    <source>
        <dbReference type="EMBL" id="GHF65367.1"/>
    </source>
</evidence>
<dbReference type="EMBL" id="BNBD01000014">
    <property type="protein sequence ID" value="GHF65367.1"/>
    <property type="molecule type" value="Genomic_DNA"/>
</dbReference>
<dbReference type="AlphaFoldDB" id="A0A919B945"/>
<dbReference type="InterPro" id="IPR038070">
    <property type="entry name" value="Rv2632c-like_sf"/>
</dbReference>
<dbReference type="Gene3D" id="3.30.160.240">
    <property type="entry name" value="Rv1738"/>
    <property type="match status" value="1"/>
</dbReference>
<dbReference type="SUPFAM" id="SSF143212">
    <property type="entry name" value="Rv2632c-like"/>
    <property type="match status" value="1"/>
</dbReference>
<dbReference type="Pfam" id="PF08962">
    <property type="entry name" value="Rv2632c-like"/>
    <property type="match status" value="1"/>
</dbReference>
<gene>
    <name evidence="1" type="ORF">GCM10010218_53560</name>
</gene>
<evidence type="ECO:0000313" key="2">
    <source>
        <dbReference type="Proteomes" id="UP000638313"/>
    </source>
</evidence>
<reference evidence="1" key="2">
    <citation type="submission" date="2020-09" db="EMBL/GenBank/DDBJ databases">
        <authorList>
            <person name="Sun Q."/>
            <person name="Ohkuma M."/>
        </authorList>
    </citation>
    <scope>NUCLEOTIDE SEQUENCE</scope>
    <source>
        <strain evidence="1">JCM 4059</strain>
    </source>
</reference>
<reference evidence="1" key="1">
    <citation type="journal article" date="2014" name="Int. J. Syst. Evol. Microbiol.">
        <title>Complete genome sequence of Corynebacterium casei LMG S-19264T (=DSM 44701T), isolated from a smear-ripened cheese.</title>
        <authorList>
            <consortium name="US DOE Joint Genome Institute (JGI-PGF)"/>
            <person name="Walter F."/>
            <person name="Albersmeier A."/>
            <person name="Kalinowski J."/>
            <person name="Ruckert C."/>
        </authorList>
    </citation>
    <scope>NUCLEOTIDE SEQUENCE</scope>
    <source>
        <strain evidence="1">JCM 4059</strain>
    </source>
</reference>
<proteinExistence type="predicted"/>
<accession>A0A919B945</accession>
<dbReference type="RefSeq" id="WP_190132286.1">
    <property type="nucleotide sequence ID" value="NZ_BNBD01000014.1"/>
</dbReference>